<dbReference type="Proteomes" id="UP000033710">
    <property type="component" value="Unassembled WGS sequence"/>
</dbReference>
<dbReference type="EMBL" id="AXCR01000009">
    <property type="protein sequence ID" value="KJR83718.1"/>
    <property type="molecule type" value="Genomic_DNA"/>
</dbReference>
<dbReference type="OrthoDB" id="10502967at2759"/>
<dbReference type="InterPro" id="IPR012341">
    <property type="entry name" value="6hp_glycosidase-like_sf"/>
</dbReference>
<dbReference type="PANTHER" id="PTHR33307">
    <property type="entry name" value="ALPHA-RHAMNOSIDASE (EUROFUNG)"/>
    <property type="match status" value="1"/>
</dbReference>
<comment type="caution">
    <text evidence="3">The sequence shown here is derived from an EMBL/GenBank/DDBJ whole genome shotgun (WGS) entry which is preliminary data.</text>
</comment>
<reference evidence="3 4" key="1">
    <citation type="journal article" date="2014" name="BMC Genomics">
        <title>Comparative genomics of the major fungal agents of human and animal Sporotrichosis: Sporothrix schenckii and Sporothrix brasiliensis.</title>
        <authorList>
            <person name="Teixeira M.M."/>
            <person name="de Almeida L.G."/>
            <person name="Kubitschek-Barreira P."/>
            <person name="Alves F.L."/>
            <person name="Kioshima E.S."/>
            <person name="Abadio A.K."/>
            <person name="Fernandes L."/>
            <person name="Derengowski L.S."/>
            <person name="Ferreira K.S."/>
            <person name="Souza R.C."/>
            <person name="Ruiz J.C."/>
            <person name="de Andrade N.C."/>
            <person name="Paes H.C."/>
            <person name="Nicola A.M."/>
            <person name="Albuquerque P."/>
            <person name="Gerber A.L."/>
            <person name="Martins V.P."/>
            <person name="Peconick L.D."/>
            <person name="Neto A.V."/>
            <person name="Chaucanez C.B."/>
            <person name="Silva P.A."/>
            <person name="Cunha O.L."/>
            <person name="de Oliveira F.F."/>
            <person name="dos Santos T.C."/>
            <person name="Barros A.L."/>
            <person name="Soares M.A."/>
            <person name="de Oliveira L.M."/>
            <person name="Marini M.M."/>
            <person name="Villalobos-Duno H."/>
            <person name="Cunha M.M."/>
            <person name="de Hoog S."/>
            <person name="da Silveira J.F."/>
            <person name="Henrissat B."/>
            <person name="Nino-Vega G.A."/>
            <person name="Cisalpino P.S."/>
            <person name="Mora-Montes H.M."/>
            <person name="Almeida S.R."/>
            <person name="Stajich J.E."/>
            <person name="Lopes-Bezerra L.M."/>
            <person name="Vasconcelos A.T."/>
            <person name="Felipe M.S."/>
        </authorList>
    </citation>
    <scope>NUCLEOTIDE SEQUENCE [LARGE SCALE GENOMIC DNA]</scope>
    <source>
        <strain evidence="3 4">1099-18</strain>
    </source>
</reference>
<name>A0A0F2M1X8_SPOSC</name>
<sequence>MRHAERRAAAGHLRRRDPPPPPSPVVSNILQTLWPHLPLAVWDDVAVLTPWDRYRAFGDVAFLSRQYESMVAWIDRGVPRGADGLWLSTQPPAWRLARPDHTARQAPGHALQRRPCGWCAPCARQGATTIWGRWDNILSDGSIDPGVTTSFNQDSLGLRHPLAARERRRCALRASWLAHLCRQPHPGRHHFESTWSNLTAWPPAPIRGQFDSDDGRTRLRRAEEARKANNIGFAARIARIIRRE</sequence>
<dbReference type="Gene3D" id="1.50.10.10">
    <property type="match status" value="1"/>
</dbReference>
<dbReference type="RefSeq" id="XP_016586394.1">
    <property type="nucleotide sequence ID" value="XM_016727148.1"/>
</dbReference>
<dbReference type="KEGG" id="ssck:SPSK_00168"/>
<dbReference type="PANTHER" id="PTHR33307:SF6">
    <property type="entry name" value="ALPHA-RHAMNOSIDASE (EUROFUNG)-RELATED"/>
    <property type="match status" value="1"/>
</dbReference>
<organism evidence="3 4">
    <name type="scientific">Sporothrix schenckii 1099-18</name>
    <dbReference type="NCBI Taxonomy" id="1397361"/>
    <lineage>
        <taxon>Eukaryota</taxon>
        <taxon>Fungi</taxon>
        <taxon>Dikarya</taxon>
        <taxon>Ascomycota</taxon>
        <taxon>Pezizomycotina</taxon>
        <taxon>Sordariomycetes</taxon>
        <taxon>Sordariomycetidae</taxon>
        <taxon>Ophiostomatales</taxon>
        <taxon>Ophiostomataceae</taxon>
        <taxon>Sporothrix</taxon>
    </lineage>
</organism>
<proteinExistence type="predicted"/>
<accession>A0A0F2M1X8</accession>
<evidence type="ECO:0000259" key="2">
    <source>
        <dbReference type="Pfam" id="PF17389"/>
    </source>
</evidence>
<dbReference type="AlphaFoldDB" id="A0A0F2M1X8"/>
<protein>
    <recommendedName>
        <fullName evidence="2">Alpha-L-rhamnosidase six-hairpin glycosidase domain-containing protein</fullName>
    </recommendedName>
</protein>
<evidence type="ECO:0000256" key="1">
    <source>
        <dbReference type="SAM" id="MobiDB-lite"/>
    </source>
</evidence>
<reference evidence="3 4" key="2">
    <citation type="journal article" date="2015" name="Eukaryot. Cell">
        <title>Asexual propagation of a virulent clone complex in a human and feline outbreak of sporotrichosis.</title>
        <authorList>
            <person name="Teixeira Mde M."/>
            <person name="Rodrigues A.M."/>
            <person name="Tsui C.K."/>
            <person name="de Almeida L.G."/>
            <person name="Van Diepeningen A.D."/>
            <person name="van den Ende B.G."/>
            <person name="Fernandes G.F."/>
            <person name="Kano R."/>
            <person name="Hamelin R.C."/>
            <person name="Lopes-Bezerra L.M."/>
            <person name="Vasconcelos A.T."/>
            <person name="de Hoog S."/>
            <person name="de Camargo Z.P."/>
            <person name="Felipe M.S."/>
        </authorList>
    </citation>
    <scope>NUCLEOTIDE SEQUENCE [LARGE SCALE GENOMIC DNA]</scope>
    <source>
        <strain evidence="3 4">1099-18</strain>
    </source>
</reference>
<dbReference type="InterPro" id="IPR035396">
    <property type="entry name" value="Bac_rhamnosid6H"/>
</dbReference>
<evidence type="ECO:0000313" key="4">
    <source>
        <dbReference type="Proteomes" id="UP000033710"/>
    </source>
</evidence>
<dbReference type="VEuPathDB" id="FungiDB:SPSK_00168"/>
<dbReference type="GeneID" id="27662425"/>
<feature type="region of interest" description="Disordered" evidence="1">
    <location>
        <begin position="1"/>
        <end position="22"/>
    </location>
</feature>
<dbReference type="Pfam" id="PF17389">
    <property type="entry name" value="Bac_rhamnosid6H"/>
    <property type="match status" value="1"/>
</dbReference>
<feature type="domain" description="Alpha-L-rhamnosidase six-hairpin glycosidase" evidence="2">
    <location>
        <begin position="30"/>
        <end position="87"/>
    </location>
</feature>
<dbReference type="GO" id="GO:0005975">
    <property type="term" value="P:carbohydrate metabolic process"/>
    <property type="evidence" value="ECO:0007669"/>
    <property type="project" value="InterPro"/>
</dbReference>
<evidence type="ECO:0000313" key="3">
    <source>
        <dbReference type="EMBL" id="KJR83718.1"/>
    </source>
</evidence>
<dbReference type="InterPro" id="IPR016007">
    <property type="entry name" value="Alpha_rhamnosid"/>
</dbReference>
<gene>
    <name evidence="3" type="ORF">SPSK_00168</name>
</gene>